<organism evidence="1 2">
    <name type="scientific">Mythimna loreyi</name>
    <dbReference type="NCBI Taxonomy" id="667449"/>
    <lineage>
        <taxon>Eukaryota</taxon>
        <taxon>Metazoa</taxon>
        <taxon>Ecdysozoa</taxon>
        <taxon>Arthropoda</taxon>
        <taxon>Hexapoda</taxon>
        <taxon>Insecta</taxon>
        <taxon>Pterygota</taxon>
        <taxon>Neoptera</taxon>
        <taxon>Endopterygota</taxon>
        <taxon>Lepidoptera</taxon>
        <taxon>Glossata</taxon>
        <taxon>Ditrysia</taxon>
        <taxon>Noctuoidea</taxon>
        <taxon>Noctuidae</taxon>
        <taxon>Noctuinae</taxon>
        <taxon>Hadenini</taxon>
        <taxon>Mythimna</taxon>
    </lineage>
</organism>
<sequence length="488" mass="54005">MKMGRKSELFCSRSGKMLLTVYAAVLLWRIDCVVESTKVIKSNMRHQTTSPVTKVGPTASLRDAEPDFIGPIENVTVALGREAVLSCSVSDLGNYKVAWIRADDQTILTLHTRLVTHSPRYAVTNDSPTSWQLHIRPLKVEDRGCYMCQINTSTMKKQIGCVDVLVPPNIVDEGTSGDLISREGQDVSLSCRAEGRPLPRILWRREDGANIQLRNEAGELRKVDMFMGPSLNLSKVERRQMGAYLCIASNDVPPSVSKRIMLSVTFPPSTLVATKVIGVPTGSQARLECFVEAYPQAIHYWLKSGEEMILSGGKHEISEERLSSYQLRTILVVSQFDPEDVGTYTCVATNTMGKAEGTLRLYEIKITTTTTTTTTTSTTTTTTTTTPAPTTTEPPPRFVVPLQPAEQKFYTPDVTTYDTMQNVIEQSVLDNNWLPTAESAATSHYQAFSLPTLALISVLPYLKCIIFSSFNMFVLISSHFLIVTQGAR</sequence>
<dbReference type="Proteomes" id="UP001231649">
    <property type="component" value="Chromosome 13"/>
</dbReference>
<name>A0ACC2QIT5_9NEOP</name>
<proteinExistence type="predicted"/>
<gene>
    <name evidence="1" type="ORF">PYW08_002766</name>
</gene>
<evidence type="ECO:0000313" key="2">
    <source>
        <dbReference type="Proteomes" id="UP001231649"/>
    </source>
</evidence>
<protein>
    <submittedName>
        <fullName evidence="1">Uncharacterized protein</fullName>
    </submittedName>
</protein>
<dbReference type="EMBL" id="CM056789">
    <property type="protein sequence ID" value="KAJ8718529.1"/>
    <property type="molecule type" value="Genomic_DNA"/>
</dbReference>
<keyword evidence="2" id="KW-1185">Reference proteome</keyword>
<accession>A0ACC2QIT5</accession>
<comment type="caution">
    <text evidence="1">The sequence shown here is derived from an EMBL/GenBank/DDBJ whole genome shotgun (WGS) entry which is preliminary data.</text>
</comment>
<reference evidence="1" key="1">
    <citation type="submission" date="2023-03" db="EMBL/GenBank/DDBJ databases">
        <title>Chromosome-level genomes of two armyworms, Mythimna separata and Mythimna loreyi, provide insights into the biosynthesis and reception of sex pheromones.</title>
        <authorList>
            <person name="Zhao H."/>
        </authorList>
    </citation>
    <scope>NUCLEOTIDE SEQUENCE</scope>
    <source>
        <strain evidence="1">BeijingLab</strain>
    </source>
</reference>
<evidence type="ECO:0000313" key="1">
    <source>
        <dbReference type="EMBL" id="KAJ8718529.1"/>
    </source>
</evidence>